<evidence type="ECO:0000256" key="1">
    <source>
        <dbReference type="ARBA" id="ARBA00004686"/>
    </source>
</evidence>
<dbReference type="EMBL" id="JAFITO010000011">
    <property type="protein sequence ID" value="MBN4068337.1"/>
    <property type="molecule type" value="Genomic_DNA"/>
</dbReference>
<dbReference type="InterPro" id="IPR036676">
    <property type="entry name" value="PurM-like_C_sf"/>
</dbReference>
<evidence type="ECO:0000256" key="8">
    <source>
        <dbReference type="ARBA" id="ARBA00031908"/>
    </source>
</evidence>
<protein>
    <recommendedName>
        <fullName evidence="4 12">Phosphoribosylformylglycinamidine cyclo-ligase</fullName>
        <ecNumber evidence="3 12">6.3.3.1</ecNumber>
    </recommendedName>
    <alternativeName>
        <fullName evidence="9 12">AIR synthase</fullName>
    </alternativeName>
    <alternativeName>
        <fullName evidence="10 12">AIRS</fullName>
    </alternativeName>
    <alternativeName>
        <fullName evidence="8 12">Phosphoribosyl-aminoimidazole synthetase</fullName>
    </alternativeName>
</protein>
<evidence type="ECO:0000256" key="7">
    <source>
        <dbReference type="ARBA" id="ARBA00022840"/>
    </source>
</evidence>
<keyword evidence="5 12" id="KW-0436">Ligase</keyword>
<keyword evidence="6 12" id="KW-0547">Nucleotide-binding</keyword>
<comment type="pathway">
    <text evidence="1 12">Purine metabolism; IMP biosynthesis via de novo pathway; 5-amino-1-(5-phospho-D-ribosyl)imidazole from N(2)-formyl-N(1)-(5-phospho-D-ribosyl)glycinamide: step 2/2.</text>
</comment>
<dbReference type="EC" id="6.3.3.1" evidence="3 12"/>
<dbReference type="NCBIfam" id="TIGR00878">
    <property type="entry name" value="purM"/>
    <property type="match status" value="1"/>
</dbReference>
<comment type="subcellular location">
    <subcellularLocation>
        <location evidence="12">Cytoplasm</location>
    </subcellularLocation>
</comment>
<keyword evidence="12" id="KW-0963">Cytoplasm</keyword>
<evidence type="ECO:0000256" key="12">
    <source>
        <dbReference type="HAMAP-Rule" id="MF_00741"/>
    </source>
</evidence>
<evidence type="ECO:0000256" key="3">
    <source>
        <dbReference type="ARBA" id="ARBA00013047"/>
    </source>
</evidence>
<dbReference type="PANTHER" id="PTHR10520:SF12">
    <property type="entry name" value="TRIFUNCTIONAL PURINE BIOSYNTHETIC PROTEIN ADENOSINE-3"/>
    <property type="match status" value="1"/>
</dbReference>
<dbReference type="PANTHER" id="PTHR10520">
    <property type="entry name" value="TRIFUNCTIONAL PURINE BIOSYNTHETIC PROTEIN ADENOSINE-3-RELATED"/>
    <property type="match status" value="1"/>
</dbReference>
<name>A0ABS3AUM1_9BACT</name>
<dbReference type="Gene3D" id="3.30.1330.10">
    <property type="entry name" value="PurM-like, N-terminal domain"/>
    <property type="match status" value="1"/>
</dbReference>
<dbReference type="InterPro" id="IPR010918">
    <property type="entry name" value="PurM-like_C_dom"/>
</dbReference>
<comment type="similarity">
    <text evidence="2 12">Belongs to the AIR synthase family.</text>
</comment>
<comment type="caution">
    <text evidence="15">The sequence shown here is derived from an EMBL/GenBank/DDBJ whole genome shotgun (WGS) entry which is preliminary data.</text>
</comment>
<dbReference type="Pfam" id="PF02769">
    <property type="entry name" value="AIRS_C"/>
    <property type="match status" value="1"/>
</dbReference>
<feature type="domain" description="PurM-like N-terminal" evidence="13">
    <location>
        <begin position="61"/>
        <end position="164"/>
    </location>
</feature>
<comment type="catalytic activity">
    <reaction evidence="11 12">
        <text>2-formamido-N(1)-(5-O-phospho-beta-D-ribosyl)acetamidine + ATP = 5-amino-1-(5-phospho-beta-D-ribosyl)imidazole + ADP + phosphate + H(+)</text>
        <dbReference type="Rhea" id="RHEA:23032"/>
        <dbReference type="ChEBI" id="CHEBI:15378"/>
        <dbReference type="ChEBI" id="CHEBI:30616"/>
        <dbReference type="ChEBI" id="CHEBI:43474"/>
        <dbReference type="ChEBI" id="CHEBI:137981"/>
        <dbReference type="ChEBI" id="CHEBI:147287"/>
        <dbReference type="ChEBI" id="CHEBI:456216"/>
        <dbReference type="EC" id="6.3.3.1"/>
    </reaction>
</comment>
<evidence type="ECO:0000256" key="6">
    <source>
        <dbReference type="ARBA" id="ARBA00022741"/>
    </source>
</evidence>
<accession>A0ABS3AUM1</accession>
<dbReference type="CDD" id="cd02196">
    <property type="entry name" value="PurM"/>
    <property type="match status" value="1"/>
</dbReference>
<proteinExistence type="inferred from homology"/>
<dbReference type="Proteomes" id="UP000717534">
    <property type="component" value="Unassembled WGS sequence"/>
</dbReference>
<sequence length="359" mass="39077">MSETKQSKYSEAGVDIDKGNAFVNGIKDIVASTHQPGVLNDIGGFSSLFAINTDRYKQPILVTSTDGVGTKLEIAKRCKKHDTIGIDLVAMCVNDIIVCGAKPLCFLDYYSVGKLDLDVATEVVKGIAEGCIQSQCSLVGGETAEMPGLYKTGDYDLAGFVVGIGDRDELIDGSEIHVGNKIIGLRSSGLHSNGFSLVRKICFTDHDFNVDQYIDELGCTLGEELLKPTRIYVQSVLSVLRSFKLNGIVHNTGGGFVDNIPRILPAGCKAEIFTSRWDAQPIFSFLAEKGHVSPGEMYRTFNMGIGLMVAVDEDKVEDIIHLFNAHGEDAFLIGEITAQQEGEEQVNLLFERRKVKGDE</sequence>
<evidence type="ECO:0000256" key="10">
    <source>
        <dbReference type="ARBA" id="ARBA00033093"/>
    </source>
</evidence>
<gene>
    <name evidence="12" type="primary">purM</name>
    <name evidence="15" type="ORF">JYU06_02285</name>
</gene>
<dbReference type="SUPFAM" id="SSF55326">
    <property type="entry name" value="PurM N-terminal domain-like"/>
    <property type="match status" value="1"/>
</dbReference>
<dbReference type="GO" id="GO:0004641">
    <property type="term" value="F:phosphoribosylformylglycinamidine cyclo-ligase activity"/>
    <property type="evidence" value="ECO:0007669"/>
    <property type="project" value="UniProtKB-EC"/>
</dbReference>
<evidence type="ECO:0000256" key="2">
    <source>
        <dbReference type="ARBA" id="ARBA00010280"/>
    </source>
</evidence>
<feature type="domain" description="PurM-like C-terminal" evidence="14">
    <location>
        <begin position="178"/>
        <end position="346"/>
    </location>
</feature>
<keyword evidence="16" id="KW-1185">Reference proteome</keyword>
<evidence type="ECO:0000256" key="5">
    <source>
        <dbReference type="ARBA" id="ARBA00022598"/>
    </source>
</evidence>
<evidence type="ECO:0000313" key="15">
    <source>
        <dbReference type="EMBL" id="MBN4068337.1"/>
    </source>
</evidence>
<reference evidence="15 16" key="1">
    <citation type="submission" date="2021-02" db="EMBL/GenBank/DDBJ databases">
        <title>Activity-based single-cell genomes from oceanic crustal fluid captures similar information to metagenomic and metatranscriptomic surveys with orders of magnitude less sampling.</title>
        <authorList>
            <person name="D'Angelo T.S."/>
            <person name="Orcutt B.N."/>
        </authorList>
    </citation>
    <scope>NUCLEOTIDE SEQUENCE [LARGE SCALE GENOMIC DNA]</scope>
    <source>
        <strain evidence="15">AH-315-G02</strain>
    </source>
</reference>
<evidence type="ECO:0000256" key="9">
    <source>
        <dbReference type="ARBA" id="ARBA00032931"/>
    </source>
</evidence>
<dbReference type="Gene3D" id="3.90.650.10">
    <property type="entry name" value="PurM-like C-terminal domain"/>
    <property type="match status" value="1"/>
</dbReference>
<dbReference type="Pfam" id="PF00586">
    <property type="entry name" value="AIRS"/>
    <property type="match status" value="1"/>
</dbReference>
<keyword evidence="12" id="KW-0658">Purine biosynthesis</keyword>
<dbReference type="InterPro" id="IPR004733">
    <property type="entry name" value="PurM_cligase"/>
</dbReference>
<evidence type="ECO:0000313" key="16">
    <source>
        <dbReference type="Proteomes" id="UP000717534"/>
    </source>
</evidence>
<organism evidence="15 16">
    <name type="scientific">Desulfotalea psychrophila</name>
    <dbReference type="NCBI Taxonomy" id="84980"/>
    <lineage>
        <taxon>Bacteria</taxon>
        <taxon>Pseudomonadati</taxon>
        <taxon>Thermodesulfobacteriota</taxon>
        <taxon>Desulfobulbia</taxon>
        <taxon>Desulfobulbales</taxon>
        <taxon>Desulfocapsaceae</taxon>
        <taxon>Desulfotalea</taxon>
    </lineage>
</organism>
<dbReference type="InterPro" id="IPR016188">
    <property type="entry name" value="PurM-like_N"/>
</dbReference>
<evidence type="ECO:0000256" key="11">
    <source>
        <dbReference type="ARBA" id="ARBA00049057"/>
    </source>
</evidence>
<dbReference type="SUPFAM" id="SSF56042">
    <property type="entry name" value="PurM C-terminal domain-like"/>
    <property type="match status" value="1"/>
</dbReference>
<evidence type="ECO:0000256" key="4">
    <source>
        <dbReference type="ARBA" id="ARBA00020367"/>
    </source>
</evidence>
<dbReference type="HAMAP" id="MF_00741">
    <property type="entry name" value="AIRS"/>
    <property type="match status" value="1"/>
</dbReference>
<evidence type="ECO:0000259" key="13">
    <source>
        <dbReference type="Pfam" id="PF00586"/>
    </source>
</evidence>
<dbReference type="InterPro" id="IPR036921">
    <property type="entry name" value="PurM-like_N_sf"/>
</dbReference>
<keyword evidence="7 12" id="KW-0067">ATP-binding</keyword>
<evidence type="ECO:0000259" key="14">
    <source>
        <dbReference type="Pfam" id="PF02769"/>
    </source>
</evidence>